<reference evidence="3" key="2">
    <citation type="submission" date="2019-09" db="UniProtKB">
        <authorList>
            <consortium name="WormBaseParasite"/>
        </authorList>
    </citation>
    <scope>IDENTIFICATION</scope>
</reference>
<dbReference type="OrthoDB" id="5850083at2759"/>
<dbReference type="AlphaFoldDB" id="A0A183FCG6"/>
<organism evidence="2 3">
    <name type="scientific">Heligmosomoides polygyrus</name>
    <name type="common">Parasitic roundworm</name>
    <dbReference type="NCBI Taxonomy" id="6339"/>
    <lineage>
        <taxon>Eukaryota</taxon>
        <taxon>Metazoa</taxon>
        <taxon>Ecdysozoa</taxon>
        <taxon>Nematoda</taxon>
        <taxon>Chromadorea</taxon>
        <taxon>Rhabditida</taxon>
        <taxon>Rhabditina</taxon>
        <taxon>Rhabditomorpha</taxon>
        <taxon>Strongyloidea</taxon>
        <taxon>Heligmosomidae</taxon>
        <taxon>Heligmosomoides</taxon>
    </lineage>
</organism>
<dbReference type="WBParaSite" id="HPBE_0000385801-mRNA-1">
    <property type="protein sequence ID" value="HPBE_0000385801-mRNA-1"/>
    <property type="gene ID" value="HPBE_0000385801"/>
</dbReference>
<dbReference type="EMBL" id="UZAH01017465">
    <property type="protein sequence ID" value="VDO46840.1"/>
    <property type="molecule type" value="Genomic_DNA"/>
</dbReference>
<sequence length="99" mass="10937">MERDGNILVSLCDELNVEALQLVRVVRELKKSADEDGAKGFVEANDRDIDGAGDEEIADWRAVRTQLEQLCGSFGKAASKHRSGFKHESSALYEIIIVC</sequence>
<evidence type="ECO:0000313" key="1">
    <source>
        <dbReference type="EMBL" id="VDO46840.1"/>
    </source>
</evidence>
<accession>A0A3P7VG48</accession>
<name>A0A183FCG6_HELPZ</name>
<dbReference type="Proteomes" id="UP000050761">
    <property type="component" value="Unassembled WGS sequence"/>
</dbReference>
<keyword evidence="2" id="KW-1185">Reference proteome</keyword>
<protein>
    <submittedName>
        <fullName evidence="3">TMV resistance protein N-like</fullName>
    </submittedName>
</protein>
<proteinExistence type="predicted"/>
<reference evidence="1 2" key="1">
    <citation type="submission" date="2018-11" db="EMBL/GenBank/DDBJ databases">
        <authorList>
            <consortium name="Pathogen Informatics"/>
        </authorList>
    </citation>
    <scope>NUCLEOTIDE SEQUENCE [LARGE SCALE GENOMIC DNA]</scope>
</reference>
<evidence type="ECO:0000313" key="3">
    <source>
        <dbReference type="WBParaSite" id="HPBE_0000385801-mRNA-1"/>
    </source>
</evidence>
<accession>A0A183FCG6</accession>
<gene>
    <name evidence="1" type="ORF">HPBE_LOCUS3858</name>
</gene>
<evidence type="ECO:0000313" key="2">
    <source>
        <dbReference type="Proteomes" id="UP000050761"/>
    </source>
</evidence>